<evidence type="ECO:0000313" key="2">
    <source>
        <dbReference type="EMBL" id="SDN37200.1"/>
    </source>
</evidence>
<dbReference type="Pfam" id="PF00563">
    <property type="entry name" value="EAL"/>
    <property type="match status" value="1"/>
</dbReference>
<feature type="domain" description="EAL" evidence="1">
    <location>
        <begin position="7"/>
        <end position="255"/>
    </location>
</feature>
<dbReference type="OrthoDB" id="23692at2"/>
<dbReference type="STRING" id="1137991.SAMN05660642_04679"/>
<accession>A0A1H0AUN5</accession>
<name>A0A1H0AUN5_9ACTN</name>
<dbReference type="Proteomes" id="UP000198680">
    <property type="component" value="Unassembled WGS sequence"/>
</dbReference>
<dbReference type="SMART" id="SM00052">
    <property type="entry name" value="EAL"/>
    <property type="match status" value="1"/>
</dbReference>
<dbReference type="SUPFAM" id="SSF141868">
    <property type="entry name" value="EAL domain-like"/>
    <property type="match status" value="1"/>
</dbReference>
<keyword evidence="3" id="KW-1185">Reference proteome</keyword>
<protein>
    <submittedName>
        <fullName evidence="2">EAL domain, c-di-GMP-specific phosphodiesterase class I (Or its enzymatically inactive variant)</fullName>
    </submittedName>
</protein>
<dbReference type="RefSeq" id="WP_091223931.1">
    <property type="nucleotide sequence ID" value="NZ_FNHE01000018.1"/>
</dbReference>
<dbReference type="Gene3D" id="3.20.20.450">
    <property type="entry name" value="EAL domain"/>
    <property type="match status" value="1"/>
</dbReference>
<reference evidence="3" key="1">
    <citation type="submission" date="2016-10" db="EMBL/GenBank/DDBJ databases">
        <authorList>
            <person name="Varghese N."/>
            <person name="Submissions S."/>
        </authorList>
    </citation>
    <scope>NUCLEOTIDE SEQUENCE [LARGE SCALE GENOMIC DNA]</scope>
    <source>
        <strain evidence="3">DSM 45419</strain>
    </source>
</reference>
<dbReference type="AlphaFoldDB" id="A0A1H0AUN5"/>
<evidence type="ECO:0000313" key="3">
    <source>
        <dbReference type="Proteomes" id="UP000198680"/>
    </source>
</evidence>
<evidence type="ECO:0000259" key="1">
    <source>
        <dbReference type="PROSITE" id="PS50883"/>
    </source>
</evidence>
<dbReference type="CDD" id="cd01948">
    <property type="entry name" value="EAL"/>
    <property type="match status" value="1"/>
</dbReference>
<proteinExistence type="predicted"/>
<sequence length="378" mass="40591">MTPARASAEWLRRLESVLADPSLLRLLFQPIVDLRRGVVAGYETLARFCEPDGKPSRVGPDRWFAAAGAQGTGARLEGLVVRRCLELLRTVPPNCFLTVNVSPHLLTDPELADTLLAVPDLAPLVLELTEHQDVTELEPLLDLRDRLRSRGALLAVDDAGSGYSGLQQIAAIKPQMVKLDRAIVSGVDGDEVKLALTELLGEFAGRIDAWLLAEGIEAWGEVEALLRLGVPLGQGWLFGHPGPAWPRLDPGTAAPLRFRSAKARLVEHVASLVEEVPVEGGPSGGAVPEDQSGLRVDSAGRPVALLLPRRRGDDEPGHRIAPVSLRVPALAGVREVARRAAARPEHSRFDPIVCVDDVGVAVGVVRVERLLLRLAADG</sequence>
<gene>
    <name evidence="2" type="ORF">SAMN05660642_04679</name>
</gene>
<dbReference type="InterPro" id="IPR050706">
    <property type="entry name" value="Cyclic-di-GMP_PDE-like"/>
</dbReference>
<dbReference type="PROSITE" id="PS50883">
    <property type="entry name" value="EAL"/>
    <property type="match status" value="1"/>
</dbReference>
<dbReference type="PANTHER" id="PTHR33121">
    <property type="entry name" value="CYCLIC DI-GMP PHOSPHODIESTERASE PDEF"/>
    <property type="match status" value="1"/>
</dbReference>
<dbReference type="InterPro" id="IPR035919">
    <property type="entry name" value="EAL_sf"/>
</dbReference>
<organism evidence="2 3">
    <name type="scientific">Geodermatophilus siccatus</name>
    <dbReference type="NCBI Taxonomy" id="1137991"/>
    <lineage>
        <taxon>Bacteria</taxon>
        <taxon>Bacillati</taxon>
        <taxon>Actinomycetota</taxon>
        <taxon>Actinomycetes</taxon>
        <taxon>Geodermatophilales</taxon>
        <taxon>Geodermatophilaceae</taxon>
        <taxon>Geodermatophilus</taxon>
    </lineage>
</organism>
<dbReference type="EMBL" id="FNHE01000018">
    <property type="protein sequence ID" value="SDN37200.1"/>
    <property type="molecule type" value="Genomic_DNA"/>
</dbReference>
<dbReference type="GO" id="GO:0071111">
    <property type="term" value="F:cyclic-guanylate-specific phosphodiesterase activity"/>
    <property type="evidence" value="ECO:0007669"/>
    <property type="project" value="InterPro"/>
</dbReference>
<dbReference type="PANTHER" id="PTHR33121:SF76">
    <property type="entry name" value="SIGNALING PROTEIN"/>
    <property type="match status" value="1"/>
</dbReference>
<dbReference type="InterPro" id="IPR001633">
    <property type="entry name" value="EAL_dom"/>
</dbReference>